<comment type="caution">
    <text evidence="1">The sequence shown here is derived from an EMBL/GenBank/DDBJ whole genome shotgun (WGS) entry which is preliminary data.</text>
</comment>
<proteinExistence type="predicted"/>
<accession>A0A9P6E123</accession>
<dbReference type="Proteomes" id="UP000886523">
    <property type="component" value="Unassembled WGS sequence"/>
</dbReference>
<protein>
    <submittedName>
        <fullName evidence="1">Uncharacterized protein</fullName>
    </submittedName>
</protein>
<reference evidence="1" key="1">
    <citation type="journal article" date="2020" name="Nat. Commun.">
        <title>Large-scale genome sequencing of mycorrhizal fungi provides insights into the early evolution of symbiotic traits.</title>
        <authorList>
            <person name="Miyauchi S."/>
            <person name="Kiss E."/>
            <person name="Kuo A."/>
            <person name="Drula E."/>
            <person name="Kohler A."/>
            <person name="Sanchez-Garcia M."/>
            <person name="Morin E."/>
            <person name="Andreopoulos B."/>
            <person name="Barry K.W."/>
            <person name="Bonito G."/>
            <person name="Buee M."/>
            <person name="Carver A."/>
            <person name="Chen C."/>
            <person name="Cichocki N."/>
            <person name="Clum A."/>
            <person name="Culley D."/>
            <person name="Crous P.W."/>
            <person name="Fauchery L."/>
            <person name="Girlanda M."/>
            <person name="Hayes R.D."/>
            <person name="Keri Z."/>
            <person name="LaButti K."/>
            <person name="Lipzen A."/>
            <person name="Lombard V."/>
            <person name="Magnuson J."/>
            <person name="Maillard F."/>
            <person name="Murat C."/>
            <person name="Nolan M."/>
            <person name="Ohm R.A."/>
            <person name="Pangilinan J."/>
            <person name="Pereira M.F."/>
            <person name="Perotto S."/>
            <person name="Peter M."/>
            <person name="Pfister S."/>
            <person name="Riley R."/>
            <person name="Sitrit Y."/>
            <person name="Stielow J.B."/>
            <person name="Szollosi G."/>
            <person name="Zifcakova L."/>
            <person name="Stursova M."/>
            <person name="Spatafora J.W."/>
            <person name="Tedersoo L."/>
            <person name="Vaario L.M."/>
            <person name="Yamada A."/>
            <person name="Yan M."/>
            <person name="Wang P."/>
            <person name="Xu J."/>
            <person name="Bruns T."/>
            <person name="Baldrian P."/>
            <person name="Vilgalys R."/>
            <person name="Dunand C."/>
            <person name="Henrissat B."/>
            <person name="Grigoriev I.V."/>
            <person name="Hibbett D."/>
            <person name="Nagy L.G."/>
            <person name="Martin F.M."/>
        </authorList>
    </citation>
    <scope>NUCLEOTIDE SEQUENCE</scope>
    <source>
        <strain evidence="1">UP504</strain>
    </source>
</reference>
<evidence type="ECO:0000313" key="2">
    <source>
        <dbReference type="Proteomes" id="UP000886523"/>
    </source>
</evidence>
<name>A0A9P6E123_9AGAM</name>
<dbReference type="OrthoDB" id="3138711at2759"/>
<dbReference type="EMBL" id="MU128929">
    <property type="protein sequence ID" value="KAF9517780.1"/>
    <property type="molecule type" value="Genomic_DNA"/>
</dbReference>
<dbReference type="AlphaFoldDB" id="A0A9P6E123"/>
<organism evidence="1 2">
    <name type="scientific">Hydnum rufescens UP504</name>
    <dbReference type="NCBI Taxonomy" id="1448309"/>
    <lineage>
        <taxon>Eukaryota</taxon>
        <taxon>Fungi</taxon>
        <taxon>Dikarya</taxon>
        <taxon>Basidiomycota</taxon>
        <taxon>Agaricomycotina</taxon>
        <taxon>Agaricomycetes</taxon>
        <taxon>Cantharellales</taxon>
        <taxon>Hydnaceae</taxon>
        <taxon>Hydnum</taxon>
    </lineage>
</organism>
<evidence type="ECO:0000313" key="1">
    <source>
        <dbReference type="EMBL" id="KAF9517780.1"/>
    </source>
</evidence>
<gene>
    <name evidence="1" type="ORF">BS47DRAFT_1338971</name>
</gene>
<keyword evidence="2" id="KW-1185">Reference proteome</keyword>
<sequence>MSPSLVRALSSLCPFPQGNRIIATDFSRTVLINSADENLTSVLSEVTLSQSRPLRYLLTSYIHEALPAEYFDLDTEYRFIPQGAPNDPDLPLPPDHEILSTHTRHSDFDRYTLVNNRAAAEQFFRWKASKCAERVLTLVGTAIHAESLGFMERHRPFQPRYRLEPLPEPTRAHLIATARPAFPHFVSLLNGSRSFSLLLDEELTPSEGTGYARTFSCRLTAVDGQLPSGDVPKNLCVKLFDDHAASVPSLSDYPSLRTWSQDFYTAEDMLQNEVNAYMRLEHAWGTVVPYFYGTHRVSELVYPALAVRTVLLVHTSGWTAPGWDSDGVCDEVREEPGPTFRCCSNRISARSRSPHSPIC</sequence>